<dbReference type="InterPro" id="IPR035959">
    <property type="entry name" value="RutC-like_sf"/>
</dbReference>
<keyword evidence="2" id="KW-1185">Reference proteome</keyword>
<comment type="caution">
    <text evidence="1">The sequence shown here is derived from an EMBL/GenBank/DDBJ whole genome shotgun (WGS) entry which is preliminary data.</text>
</comment>
<dbReference type="SUPFAM" id="SSF55298">
    <property type="entry name" value="YjgF-like"/>
    <property type="match status" value="1"/>
</dbReference>
<proteinExistence type="predicted"/>
<dbReference type="InterPro" id="IPR006175">
    <property type="entry name" value="YjgF/YER057c/UK114"/>
</dbReference>
<dbReference type="RefSeq" id="WP_344151213.1">
    <property type="nucleotide sequence ID" value="NZ_BAAAQR010000005.1"/>
</dbReference>
<dbReference type="PANTHER" id="PTHR43857:SF1">
    <property type="entry name" value="YJGH FAMILY PROTEIN"/>
    <property type="match status" value="1"/>
</dbReference>
<evidence type="ECO:0000313" key="1">
    <source>
        <dbReference type="EMBL" id="GAA2145816.1"/>
    </source>
</evidence>
<dbReference type="PANTHER" id="PTHR43857">
    <property type="entry name" value="BLR7761 PROTEIN"/>
    <property type="match status" value="1"/>
</dbReference>
<protein>
    <submittedName>
        <fullName evidence="1">RidA family protein</fullName>
    </submittedName>
</protein>
<dbReference type="EMBL" id="BAAAQR010000005">
    <property type="protein sequence ID" value="GAA2145816.1"/>
    <property type="molecule type" value="Genomic_DNA"/>
</dbReference>
<name>A0ABP5LEC7_9ACTN</name>
<organism evidence="1 2">
    <name type="scientific">Nocardioides koreensis</name>
    <dbReference type="NCBI Taxonomy" id="433651"/>
    <lineage>
        <taxon>Bacteria</taxon>
        <taxon>Bacillati</taxon>
        <taxon>Actinomycetota</taxon>
        <taxon>Actinomycetes</taxon>
        <taxon>Propionibacteriales</taxon>
        <taxon>Nocardioidaceae</taxon>
        <taxon>Nocardioides</taxon>
    </lineage>
</organism>
<dbReference type="CDD" id="cd00448">
    <property type="entry name" value="YjgF_YER057c_UK114_family"/>
    <property type="match status" value="1"/>
</dbReference>
<dbReference type="Pfam" id="PF01042">
    <property type="entry name" value="Ribonuc_L-PSP"/>
    <property type="match status" value="1"/>
</dbReference>
<sequence length="130" mass="13773">MPLELVHSPALSDRAPYAYAARVSGGSLVFTAGACPLDEQGRIGPVGDYLGQAEHVMRNLVTALAAADALLEDVAKTTVYVATGRREDLLAVWDIVRTAFGDHEPPSTLLAVPLLGYEDQLVEVEAIAVT</sequence>
<evidence type="ECO:0000313" key="2">
    <source>
        <dbReference type="Proteomes" id="UP001501771"/>
    </source>
</evidence>
<dbReference type="Gene3D" id="3.30.1330.40">
    <property type="entry name" value="RutC-like"/>
    <property type="match status" value="1"/>
</dbReference>
<accession>A0ABP5LEC7</accession>
<reference evidence="2" key="1">
    <citation type="journal article" date="2019" name="Int. J. Syst. Evol. Microbiol.">
        <title>The Global Catalogue of Microorganisms (GCM) 10K type strain sequencing project: providing services to taxonomists for standard genome sequencing and annotation.</title>
        <authorList>
            <consortium name="The Broad Institute Genomics Platform"/>
            <consortium name="The Broad Institute Genome Sequencing Center for Infectious Disease"/>
            <person name="Wu L."/>
            <person name="Ma J."/>
        </authorList>
    </citation>
    <scope>NUCLEOTIDE SEQUENCE [LARGE SCALE GENOMIC DNA]</scope>
    <source>
        <strain evidence="2">JCM 16022</strain>
    </source>
</reference>
<gene>
    <name evidence="1" type="ORF">GCM10009844_21030</name>
</gene>
<dbReference type="Proteomes" id="UP001501771">
    <property type="component" value="Unassembled WGS sequence"/>
</dbReference>